<dbReference type="SUPFAM" id="SSF52499">
    <property type="entry name" value="Isochorismatase-like hydrolases"/>
    <property type="match status" value="1"/>
</dbReference>
<dbReference type="CDD" id="cd01014">
    <property type="entry name" value="nicotinamidase_related"/>
    <property type="match status" value="1"/>
</dbReference>
<comment type="caution">
    <text evidence="3">The sequence shown here is derived from an EMBL/GenBank/DDBJ whole genome shotgun (WGS) entry which is preliminary data.</text>
</comment>
<dbReference type="InterPro" id="IPR050272">
    <property type="entry name" value="Isochorismatase-like_hydrls"/>
</dbReference>
<dbReference type="Gene3D" id="3.40.50.850">
    <property type="entry name" value="Isochorismatase-like"/>
    <property type="match status" value="1"/>
</dbReference>
<evidence type="ECO:0000313" key="4">
    <source>
        <dbReference type="Proteomes" id="UP001165395"/>
    </source>
</evidence>
<organism evidence="3 4">
    <name type="scientific">Leeia speluncae</name>
    <dbReference type="NCBI Taxonomy" id="2884804"/>
    <lineage>
        <taxon>Bacteria</taxon>
        <taxon>Pseudomonadati</taxon>
        <taxon>Pseudomonadota</taxon>
        <taxon>Betaproteobacteria</taxon>
        <taxon>Neisseriales</taxon>
        <taxon>Leeiaceae</taxon>
        <taxon>Leeia</taxon>
    </lineage>
</organism>
<dbReference type="InterPro" id="IPR036380">
    <property type="entry name" value="Isochorismatase-like_sf"/>
</dbReference>
<evidence type="ECO:0000313" key="3">
    <source>
        <dbReference type="EMBL" id="MCB6185061.1"/>
    </source>
</evidence>
<evidence type="ECO:0000259" key="2">
    <source>
        <dbReference type="Pfam" id="PF00857"/>
    </source>
</evidence>
<dbReference type="InterPro" id="IPR000868">
    <property type="entry name" value="Isochorismatase-like_dom"/>
</dbReference>
<dbReference type="Proteomes" id="UP001165395">
    <property type="component" value="Unassembled WGS sequence"/>
</dbReference>
<gene>
    <name evidence="3" type="ORF">LIN78_16055</name>
</gene>
<keyword evidence="4" id="KW-1185">Reference proteome</keyword>
<proteinExistence type="predicted"/>
<dbReference type="GO" id="GO:0016787">
    <property type="term" value="F:hydrolase activity"/>
    <property type="evidence" value="ECO:0007669"/>
    <property type="project" value="UniProtKB-KW"/>
</dbReference>
<sequence length="179" mass="19882">MPVVDTPKALLIIDMQNGLYHHSEKPYQREQLLQNINALIAKARQAKAGIFAVRHTGPEGSPIAKGSQTWQLISELSLHPETDKVFDKYSPSAFHGTELNRWLKEKGVEELVIAGMKTQYCIDTNCRMASSLGYRTILAADAHSCMDTQDLSAQQIIAHHNATLAGPFVKLQSSNDIHF</sequence>
<dbReference type="Pfam" id="PF00857">
    <property type="entry name" value="Isochorismatase"/>
    <property type="match status" value="1"/>
</dbReference>
<name>A0ABS8DA19_9NEIS</name>
<reference evidence="3" key="1">
    <citation type="submission" date="2021-10" db="EMBL/GenBank/DDBJ databases">
        <title>The complete genome sequence of Leeia sp. TBRC 13508.</title>
        <authorList>
            <person name="Charoenyingcharoen P."/>
            <person name="Yukphan P."/>
        </authorList>
    </citation>
    <scope>NUCLEOTIDE SEQUENCE</scope>
    <source>
        <strain evidence="3">TBRC 13508</strain>
    </source>
</reference>
<keyword evidence="1 3" id="KW-0378">Hydrolase</keyword>
<dbReference type="RefSeq" id="WP_227181892.1">
    <property type="nucleotide sequence ID" value="NZ_JAJBZT010000011.1"/>
</dbReference>
<dbReference type="PANTHER" id="PTHR43540:SF14">
    <property type="entry name" value="ISOCHORISMATASE"/>
    <property type="match status" value="1"/>
</dbReference>
<feature type="domain" description="Isochorismatase-like" evidence="2">
    <location>
        <begin position="9"/>
        <end position="150"/>
    </location>
</feature>
<accession>A0ABS8DA19</accession>
<evidence type="ECO:0000256" key="1">
    <source>
        <dbReference type="ARBA" id="ARBA00022801"/>
    </source>
</evidence>
<dbReference type="PANTHER" id="PTHR43540">
    <property type="entry name" value="PEROXYUREIDOACRYLATE/UREIDOACRYLATE AMIDOHYDROLASE-RELATED"/>
    <property type="match status" value="1"/>
</dbReference>
<dbReference type="EMBL" id="JAJBZT010000011">
    <property type="protein sequence ID" value="MCB6185061.1"/>
    <property type="molecule type" value="Genomic_DNA"/>
</dbReference>
<protein>
    <submittedName>
        <fullName evidence="3">Cysteine hydrolase</fullName>
    </submittedName>
</protein>